<dbReference type="PROSITE" id="PS50199">
    <property type="entry name" value="ZF_RANBP2_2"/>
    <property type="match status" value="1"/>
</dbReference>
<dbReference type="PROSITE" id="PS50102">
    <property type="entry name" value="RRM"/>
    <property type="match status" value="1"/>
</dbReference>
<comment type="caution">
    <text evidence="10">The sequence shown here is derived from an EMBL/GenBank/DDBJ whole genome shotgun (WGS) entry which is preliminary data.</text>
</comment>
<reference evidence="10" key="1">
    <citation type="submission" date="2021-07" db="EMBL/GenBank/DDBJ databases">
        <authorList>
            <person name="Catto M.A."/>
            <person name="Jacobson A."/>
            <person name="Kennedy G."/>
            <person name="Labadie P."/>
            <person name="Hunt B.G."/>
            <person name="Srinivasan R."/>
        </authorList>
    </citation>
    <scope>NUCLEOTIDE SEQUENCE</scope>
    <source>
        <strain evidence="10">PL_HMW_Pooled</strain>
        <tissue evidence="10">Head</tissue>
    </source>
</reference>
<feature type="compositionally biased region" description="Basic residues" evidence="7">
    <location>
        <begin position="78"/>
        <end position="90"/>
    </location>
</feature>
<feature type="compositionally biased region" description="Basic and acidic residues" evidence="7">
    <location>
        <begin position="146"/>
        <end position="155"/>
    </location>
</feature>
<dbReference type="SMART" id="SM00547">
    <property type="entry name" value="ZnF_RBZ"/>
    <property type="match status" value="1"/>
</dbReference>
<dbReference type="Pfam" id="PF00076">
    <property type="entry name" value="RRM_1"/>
    <property type="match status" value="1"/>
</dbReference>
<feature type="region of interest" description="Disordered" evidence="7">
    <location>
        <begin position="60"/>
        <end position="127"/>
    </location>
</feature>
<proteinExistence type="predicted"/>
<dbReference type="EMBL" id="JAHWGI010001142">
    <property type="protein sequence ID" value="KAK3923245.1"/>
    <property type="molecule type" value="Genomic_DNA"/>
</dbReference>
<evidence type="ECO:0000259" key="9">
    <source>
        <dbReference type="PROSITE" id="PS50199"/>
    </source>
</evidence>
<evidence type="ECO:0000259" key="8">
    <source>
        <dbReference type="PROSITE" id="PS50102"/>
    </source>
</evidence>
<feature type="compositionally biased region" description="Basic and acidic residues" evidence="7">
    <location>
        <begin position="496"/>
        <end position="511"/>
    </location>
</feature>
<gene>
    <name evidence="10" type="ORF">KUF71_000327</name>
</gene>
<dbReference type="InterPro" id="IPR000504">
    <property type="entry name" value="RRM_dom"/>
</dbReference>
<keyword evidence="4 5" id="KW-0694">RNA-binding</keyword>
<feature type="compositionally biased region" description="Basic and acidic residues" evidence="7">
    <location>
        <begin position="937"/>
        <end position="947"/>
    </location>
</feature>
<feature type="compositionally biased region" description="Polar residues" evidence="7">
    <location>
        <begin position="1009"/>
        <end position="1027"/>
    </location>
</feature>
<feature type="compositionally biased region" description="Basic and acidic residues" evidence="7">
    <location>
        <begin position="847"/>
        <end position="877"/>
    </location>
</feature>
<evidence type="ECO:0000256" key="4">
    <source>
        <dbReference type="ARBA" id="ARBA00022884"/>
    </source>
</evidence>
<keyword evidence="2 6" id="KW-0863">Zinc-finger</keyword>
<evidence type="ECO:0000256" key="5">
    <source>
        <dbReference type="PROSITE-ProRule" id="PRU00176"/>
    </source>
</evidence>
<feature type="domain" description="RanBP2-type" evidence="9">
    <location>
        <begin position="1160"/>
        <end position="1189"/>
    </location>
</feature>
<dbReference type="Gene3D" id="3.30.70.330">
    <property type="match status" value="1"/>
</dbReference>
<keyword evidence="1" id="KW-0479">Metal-binding</keyword>
<feature type="region of interest" description="Disordered" evidence="7">
    <location>
        <begin position="146"/>
        <end position="219"/>
    </location>
</feature>
<feature type="compositionally biased region" description="Basic residues" evidence="7">
    <location>
        <begin position="156"/>
        <end position="174"/>
    </location>
</feature>
<feature type="compositionally biased region" description="Basic and acidic residues" evidence="7">
    <location>
        <begin position="446"/>
        <end position="468"/>
    </location>
</feature>
<feature type="region of interest" description="Disordered" evidence="7">
    <location>
        <begin position="331"/>
        <end position="352"/>
    </location>
</feature>
<sequence length="1414" mass="164462">MSSGKLRRERSRSRERPLRKEDDIRSETGRQERSPDVAELNEEEYDEQWEHEWEDIDEIGKGRSRFPLSHGRANYQKWRGRNQSRGQHRFNKWERSVGSDNFSENSRRPGRRQMALEEDEILDMDPGVEMTNLKVKIQDGKRFAEPDEFDREMTKGRKNNFKFSRGRGTRGHHGSGRDRWNQGKFKHPQPDELVDCREVLNRRKRNHPDPSESDLREKLLKKDTDLGDLREIIEARDHGIGDLRDLIDEPPDISLMDEFSEEIPVEIQLQEDIRIQNEYFEEVRSEANGNSEREFPIADYELNDQFDFVEEPDLGGLGHRDVVIQDQDDWRQGRWQRSRSKEMSFGQAEGWSNRNRQRAEIWRKNQLREEGHIPDQRSSSRNASLNASPRSRSRDRSRNRSRERVKSPPRRNFRATRGDSFDRGLRMRGPSWEREKSFGSVSSRSRGVERSRRGSFERDGRMNEEGAGRRQFSPENSGLLSFVGDQRRLRNPPLELGRRERERSEEQDRTRRQPRSISQDALRVSGRDRSRSHERRFRRGSQEGNLRRRSVSAERGRMLRQELNQERGSRRERDRKRSPHQERNWSATRVPDREMGHEGSRNFEQERTRNFSQERTRNYDQERSRNFNQERNRNFSQERNTIFGQDRNKSFNQERAKNLDTKRSADRDFVRMTRWDSGNRNSRDRSPRADSGINLGRERIRSPNWGGPRTPSAESYRDQGWDGPKSPARERSRSRGRIPCLQTCDGRDGSRGREAEGRIRDQRDRGVLRAKDTERREKTQDMSRRRDQDGPSNRLRAVEKDSGVKLDKTRKRDHEDPSNKERGRGIPRSPDRRNEDKIIKTPQMLVEEFKQRYVRDSGKVEKYDRRDDYLLKQEKDTVGQQRKLSGGEQDSREWENIRDFQERRNAQSIVGLPFLDESRRQRDSSSHNQQPRSQLSRGERTQGKSETHPPGNQSRLSSTVHQTKDSTSNWQNPDNRQTFNHQEEDRRRSRWGSPSRRDKPSDLRESHKSATYSSQSAAINHQSSSNGKADADFWRRNLPSLGDSQSQWNKPRSDLPSTPGKDSRQPSLFTKHLQSPKEVIFVRGLARDVTEMDIRTDVSNCGLWAKDVRVVHANDTGVSRGLAFITFNSVDEASRWMELRRCVLNLRPNNHAVMEYSNPILKDWECARCLILNFKNRTACYQCNRTKDDCLDGWEETCPYPTNALLLRGLNPLTSIVEISKALKSRMIAHARIDGVRMGTDAKGRPRSVCFVQLLSVTDSMALHKSLVNEPLIIDNCQVSVAYCQLDKLPPMNPHSLESPFLSNVPLVSALPPAIPPTLQASLSSSIPVVARTTTATVVAPPSTPAPAAKPVTVTTASIRSMLEGNYTEKDIPTLAQYCASAYAKNPQEQAAYVRYYTKHYKEKLLKNQTGGGK</sequence>
<evidence type="ECO:0000313" key="11">
    <source>
        <dbReference type="Proteomes" id="UP001219518"/>
    </source>
</evidence>
<feature type="compositionally biased region" description="Basic and acidic residues" evidence="7">
    <location>
        <begin position="889"/>
        <end position="905"/>
    </location>
</feature>
<feature type="compositionally biased region" description="Basic and acidic residues" evidence="7">
    <location>
        <begin position="416"/>
        <end position="437"/>
    </location>
</feature>
<feature type="compositionally biased region" description="Basic and acidic residues" evidence="7">
    <location>
        <begin position="646"/>
        <end position="674"/>
    </location>
</feature>
<feature type="compositionally biased region" description="Polar residues" evidence="7">
    <location>
        <begin position="950"/>
        <end position="980"/>
    </location>
</feature>
<feature type="compositionally biased region" description="Basic and acidic residues" evidence="7">
    <location>
        <begin position="392"/>
        <end position="406"/>
    </location>
</feature>
<feature type="compositionally biased region" description="Polar residues" evidence="7">
    <location>
        <begin position="634"/>
        <end position="643"/>
    </location>
</feature>
<dbReference type="InterPro" id="IPR012677">
    <property type="entry name" value="Nucleotide-bd_a/b_plait_sf"/>
</dbReference>
<feature type="domain" description="RRM" evidence="8">
    <location>
        <begin position="1078"/>
        <end position="1159"/>
    </location>
</feature>
<feature type="compositionally biased region" description="Basic and acidic residues" evidence="7">
    <location>
        <begin position="590"/>
        <end position="633"/>
    </location>
</feature>
<dbReference type="PROSITE" id="PS01358">
    <property type="entry name" value="ZF_RANBP2_1"/>
    <property type="match status" value="1"/>
</dbReference>
<feature type="compositionally biased region" description="Basic and acidic residues" evidence="7">
    <location>
        <begin position="365"/>
        <end position="375"/>
    </location>
</feature>
<feature type="region of interest" description="Disordered" evidence="7">
    <location>
        <begin position="1"/>
        <end position="48"/>
    </location>
</feature>
<evidence type="ECO:0000256" key="7">
    <source>
        <dbReference type="SAM" id="MobiDB-lite"/>
    </source>
</evidence>
<organism evidence="10 11">
    <name type="scientific">Frankliniella fusca</name>
    <dbReference type="NCBI Taxonomy" id="407009"/>
    <lineage>
        <taxon>Eukaryota</taxon>
        <taxon>Metazoa</taxon>
        <taxon>Ecdysozoa</taxon>
        <taxon>Arthropoda</taxon>
        <taxon>Hexapoda</taxon>
        <taxon>Insecta</taxon>
        <taxon>Pterygota</taxon>
        <taxon>Neoptera</taxon>
        <taxon>Paraneoptera</taxon>
        <taxon>Thysanoptera</taxon>
        <taxon>Terebrantia</taxon>
        <taxon>Thripoidea</taxon>
        <taxon>Thripidae</taxon>
        <taxon>Frankliniella</taxon>
    </lineage>
</organism>
<evidence type="ECO:0000256" key="2">
    <source>
        <dbReference type="ARBA" id="ARBA00022771"/>
    </source>
</evidence>
<protein>
    <submittedName>
        <fullName evidence="10">RNA-binding protein 5</fullName>
    </submittedName>
</protein>
<feature type="compositionally biased region" description="Basic and acidic residues" evidence="7">
    <location>
        <begin position="995"/>
        <end position="1008"/>
    </location>
</feature>
<dbReference type="InterPro" id="IPR035979">
    <property type="entry name" value="RBD_domain_sf"/>
</dbReference>
<accession>A0AAE1HKX9</accession>
<feature type="region of interest" description="Disordered" evidence="7">
    <location>
        <begin position="365"/>
        <end position="1069"/>
    </location>
</feature>
<feature type="compositionally biased region" description="Acidic residues" evidence="7">
    <location>
        <begin position="39"/>
        <end position="48"/>
    </location>
</feature>
<feature type="compositionally biased region" description="Basic and acidic residues" evidence="7">
    <location>
        <begin position="188"/>
        <end position="219"/>
    </location>
</feature>
<feature type="compositionally biased region" description="Low complexity" evidence="7">
    <location>
        <begin position="377"/>
        <end position="390"/>
    </location>
</feature>
<dbReference type="GO" id="GO:0003723">
    <property type="term" value="F:RNA binding"/>
    <property type="evidence" value="ECO:0007669"/>
    <property type="project" value="UniProtKB-UniRule"/>
</dbReference>
<dbReference type="SUPFAM" id="SSF54928">
    <property type="entry name" value="RNA-binding domain, RBD"/>
    <property type="match status" value="1"/>
</dbReference>
<feature type="compositionally biased region" description="Basic and acidic residues" evidence="7">
    <location>
        <begin position="916"/>
        <end position="925"/>
    </location>
</feature>
<reference evidence="10" key="2">
    <citation type="journal article" date="2023" name="BMC Genomics">
        <title>Pest status, molecular evolution, and epigenetic factors derived from the genome assembly of Frankliniella fusca, a thysanopteran phytovirus vector.</title>
        <authorList>
            <person name="Catto M.A."/>
            <person name="Labadie P.E."/>
            <person name="Jacobson A.L."/>
            <person name="Kennedy G.G."/>
            <person name="Srinivasan R."/>
            <person name="Hunt B.G."/>
        </authorList>
    </citation>
    <scope>NUCLEOTIDE SEQUENCE</scope>
    <source>
        <strain evidence="10">PL_HMW_Pooled</strain>
    </source>
</reference>
<name>A0AAE1HKX9_9NEOP</name>
<evidence type="ECO:0000313" key="10">
    <source>
        <dbReference type="EMBL" id="KAK3923245.1"/>
    </source>
</evidence>
<keyword evidence="11" id="KW-1185">Reference proteome</keyword>
<dbReference type="SMART" id="SM00360">
    <property type="entry name" value="RRM"/>
    <property type="match status" value="2"/>
</dbReference>
<keyword evidence="3" id="KW-0862">Zinc</keyword>
<dbReference type="GO" id="GO:0008270">
    <property type="term" value="F:zinc ion binding"/>
    <property type="evidence" value="ECO:0007669"/>
    <property type="project" value="UniProtKB-KW"/>
</dbReference>
<dbReference type="InterPro" id="IPR001876">
    <property type="entry name" value="Znf_RanBP2"/>
</dbReference>
<feature type="compositionally biased region" description="Polar residues" evidence="7">
    <location>
        <begin position="926"/>
        <end position="936"/>
    </location>
</feature>
<evidence type="ECO:0000256" key="3">
    <source>
        <dbReference type="ARBA" id="ARBA00022833"/>
    </source>
</evidence>
<feature type="compositionally biased region" description="Basic and acidic residues" evidence="7">
    <location>
        <begin position="745"/>
        <end position="789"/>
    </location>
</feature>
<dbReference type="Proteomes" id="UP001219518">
    <property type="component" value="Unassembled WGS sequence"/>
</dbReference>
<feature type="compositionally biased region" description="Basic and acidic residues" evidence="7">
    <location>
        <begin position="796"/>
        <end position="839"/>
    </location>
</feature>
<evidence type="ECO:0000256" key="1">
    <source>
        <dbReference type="ARBA" id="ARBA00022723"/>
    </source>
</evidence>
<feature type="compositionally biased region" description="Basic and acidic residues" evidence="7">
    <location>
        <begin position="12"/>
        <end position="36"/>
    </location>
</feature>
<evidence type="ECO:0000256" key="6">
    <source>
        <dbReference type="PROSITE-ProRule" id="PRU00322"/>
    </source>
</evidence>
<feature type="compositionally biased region" description="Basic residues" evidence="7">
    <location>
        <begin position="1"/>
        <end position="11"/>
    </location>
</feature>
<feature type="compositionally biased region" description="Basic and acidic residues" evidence="7">
    <location>
        <begin position="551"/>
        <end position="572"/>
    </location>
</feature>